<gene>
    <name evidence="1" type="ORF">EZS28_011451</name>
</gene>
<dbReference type="EMBL" id="SNRW01002362">
    <property type="protein sequence ID" value="KAA6393022.1"/>
    <property type="molecule type" value="Genomic_DNA"/>
</dbReference>
<dbReference type="AlphaFoldDB" id="A0A5J4WEM9"/>
<accession>A0A5J4WEM9</accession>
<evidence type="ECO:0000313" key="2">
    <source>
        <dbReference type="Proteomes" id="UP000324800"/>
    </source>
</evidence>
<organism evidence="1 2">
    <name type="scientific">Streblomastix strix</name>
    <dbReference type="NCBI Taxonomy" id="222440"/>
    <lineage>
        <taxon>Eukaryota</taxon>
        <taxon>Metamonada</taxon>
        <taxon>Preaxostyla</taxon>
        <taxon>Oxymonadida</taxon>
        <taxon>Streblomastigidae</taxon>
        <taxon>Streblomastix</taxon>
    </lineage>
</organism>
<dbReference type="Proteomes" id="UP000324800">
    <property type="component" value="Unassembled WGS sequence"/>
</dbReference>
<protein>
    <submittedName>
        <fullName evidence="1">Uncharacterized protein</fullName>
    </submittedName>
</protein>
<name>A0A5J4WEM9_9EUKA</name>
<proteinExistence type="predicted"/>
<comment type="caution">
    <text evidence="1">The sequence shown here is derived from an EMBL/GenBank/DDBJ whole genome shotgun (WGS) entry which is preliminary data.</text>
</comment>
<sequence length="100" mass="10693">MYGIEPQAESSIWYKCGQVVPDQVSPASDNTLLADFGAVVAGIQNDYAKGDHQHPLQVSSVLSARNTATGEVGTVNTYVRSDHTYHVNISNGVLKKDTGT</sequence>
<evidence type="ECO:0000313" key="1">
    <source>
        <dbReference type="EMBL" id="KAA6393022.1"/>
    </source>
</evidence>
<reference evidence="1 2" key="1">
    <citation type="submission" date="2019-03" db="EMBL/GenBank/DDBJ databases">
        <title>Single cell metagenomics reveals metabolic interactions within the superorganism composed of flagellate Streblomastix strix and complex community of Bacteroidetes bacteria on its surface.</title>
        <authorList>
            <person name="Treitli S.C."/>
            <person name="Kolisko M."/>
            <person name="Husnik F."/>
            <person name="Keeling P."/>
            <person name="Hampl V."/>
        </authorList>
    </citation>
    <scope>NUCLEOTIDE SEQUENCE [LARGE SCALE GENOMIC DNA]</scope>
    <source>
        <strain evidence="1">ST1C</strain>
    </source>
</reference>